<reference evidence="2" key="1">
    <citation type="submission" date="2017-02" db="EMBL/GenBank/DDBJ databases">
        <title>Tessaracoccus aquaemaris sp. nov., isolated from the intestine of a Korean rockfish, Sebastes schlegelii, in a marine aquaculture pond.</title>
        <authorList>
            <person name="Tak E.J."/>
            <person name="Bae J.-W."/>
        </authorList>
    </citation>
    <scope>NUCLEOTIDE SEQUENCE [LARGE SCALE GENOMIC DNA]</scope>
    <source>
        <strain evidence="2">NSG39</strain>
    </source>
</reference>
<dbReference type="OrthoDB" id="1841591at2"/>
<accession>A0A1Q2CRZ5</accession>
<protein>
    <submittedName>
        <fullName evidence="1">Uncharacterized protein</fullName>
    </submittedName>
</protein>
<dbReference type="EMBL" id="CP019606">
    <property type="protein sequence ID" value="AQP48884.1"/>
    <property type="molecule type" value="Genomic_DNA"/>
</dbReference>
<organism evidence="1 2">
    <name type="scientific">Tessaracoccus aquimaris</name>
    <dbReference type="NCBI Taxonomy" id="1332264"/>
    <lineage>
        <taxon>Bacteria</taxon>
        <taxon>Bacillati</taxon>
        <taxon>Actinomycetota</taxon>
        <taxon>Actinomycetes</taxon>
        <taxon>Propionibacteriales</taxon>
        <taxon>Propionibacteriaceae</taxon>
        <taxon>Tessaracoccus</taxon>
    </lineage>
</organism>
<dbReference type="RefSeq" id="WP_077687239.1">
    <property type="nucleotide sequence ID" value="NZ_CP019606.1"/>
</dbReference>
<sequence>MGLDIYVGSLTRYFAGDWQTVAAQAAAAEGIEFTTVRPGEVPVADTPEAIWERVAQWQAAMGAALGFDGLWADDPDAPYATDQPHWLGYGALLVLAAQIEHPDLADEADSPQDFAASRAFEAAKQGGSELFPSLIGGAEWWLPIDGIAATFTGTSVDGATIGMGTLDLLAAELGMLRERLGVDGTALTQALLTGGPLEEPGLNGDRVTYLREWGVFGLAVFLELTTQARRMSLPLLLDY</sequence>
<dbReference type="AlphaFoldDB" id="A0A1Q2CRZ5"/>
<gene>
    <name evidence="1" type="ORF">BW730_16675</name>
</gene>
<evidence type="ECO:0000313" key="2">
    <source>
        <dbReference type="Proteomes" id="UP000188145"/>
    </source>
</evidence>
<dbReference type="KEGG" id="tes:BW730_16675"/>
<dbReference type="Proteomes" id="UP000188145">
    <property type="component" value="Chromosome"/>
</dbReference>
<evidence type="ECO:0000313" key="1">
    <source>
        <dbReference type="EMBL" id="AQP48884.1"/>
    </source>
</evidence>
<proteinExistence type="predicted"/>
<name>A0A1Q2CRZ5_9ACTN</name>
<keyword evidence="2" id="KW-1185">Reference proteome</keyword>